<protein>
    <submittedName>
        <fullName evidence="2">Uncharacterized protein</fullName>
    </submittedName>
</protein>
<reference evidence="2 3" key="1">
    <citation type="journal article" date="2021" name="Sci. Rep.">
        <title>The distribution of antibiotic resistance genes in chicken gut microbiota commensals.</title>
        <authorList>
            <person name="Juricova H."/>
            <person name="Matiasovicova J."/>
            <person name="Kubasova T."/>
            <person name="Cejkova D."/>
            <person name="Rychlik I."/>
        </authorList>
    </citation>
    <scope>NUCLEOTIDE SEQUENCE [LARGE SCALE GENOMIC DNA]</scope>
    <source>
        <strain evidence="2 3">An431b</strain>
    </source>
</reference>
<evidence type="ECO:0000313" key="2">
    <source>
        <dbReference type="EMBL" id="MBM6877950.1"/>
    </source>
</evidence>
<feature type="region of interest" description="Disordered" evidence="1">
    <location>
        <begin position="1"/>
        <end position="22"/>
    </location>
</feature>
<comment type="caution">
    <text evidence="2">The sequence shown here is derived from an EMBL/GenBank/DDBJ whole genome shotgun (WGS) entry which is preliminary data.</text>
</comment>
<dbReference type="EMBL" id="JACSNV010000008">
    <property type="protein sequence ID" value="MBM6877950.1"/>
    <property type="molecule type" value="Genomic_DNA"/>
</dbReference>
<organism evidence="2 3">
    <name type="scientific">Anaerotignum lactatifermentans</name>
    <dbReference type="NCBI Taxonomy" id="160404"/>
    <lineage>
        <taxon>Bacteria</taxon>
        <taxon>Bacillati</taxon>
        <taxon>Bacillota</taxon>
        <taxon>Clostridia</taxon>
        <taxon>Lachnospirales</taxon>
        <taxon>Anaerotignaceae</taxon>
        <taxon>Anaerotignum</taxon>
    </lineage>
</organism>
<name>A0ABS2GA83_9FIRM</name>
<sequence length="55" mass="6319">MQQIQLSEGVSRMQEGRYSTRRSTRCIHGCPREVTDHGFGKSLNMDLDRIHAIDT</sequence>
<evidence type="ECO:0000313" key="3">
    <source>
        <dbReference type="Proteomes" id="UP000729290"/>
    </source>
</evidence>
<evidence type="ECO:0000256" key="1">
    <source>
        <dbReference type="SAM" id="MobiDB-lite"/>
    </source>
</evidence>
<proteinExistence type="predicted"/>
<dbReference type="Proteomes" id="UP000729290">
    <property type="component" value="Unassembled WGS sequence"/>
</dbReference>
<gene>
    <name evidence="2" type="ORF">H9X83_07220</name>
</gene>
<accession>A0ABS2GA83</accession>
<dbReference type="RefSeq" id="WP_205132781.1">
    <property type="nucleotide sequence ID" value="NZ_JACSNT010000002.1"/>
</dbReference>
<keyword evidence="3" id="KW-1185">Reference proteome</keyword>